<feature type="domain" description="PRC-barrel" evidence="2">
    <location>
        <begin position="8"/>
        <end position="75"/>
    </location>
</feature>
<dbReference type="InterPro" id="IPR014747">
    <property type="entry name" value="Bac_photo_RC_H_C"/>
</dbReference>
<accession>C7NF10</accession>
<dbReference type="RefSeq" id="WP_012802249.1">
    <property type="nucleotide sequence ID" value="NC_013169.1"/>
</dbReference>
<evidence type="ECO:0000313" key="5">
    <source>
        <dbReference type="Proteomes" id="UP000006666"/>
    </source>
</evidence>
<dbReference type="EMBL" id="CP001686">
    <property type="protein sequence ID" value="ACV05834.1"/>
    <property type="molecule type" value="Genomic_DNA"/>
</dbReference>
<feature type="domain" description="DUF2382" evidence="3">
    <location>
        <begin position="161"/>
        <end position="270"/>
    </location>
</feature>
<proteinExistence type="predicted"/>
<dbReference type="InterPro" id="IPR011033">
    <property type="entry name" value="PRC_barrel-like_sf"/>
</dbReference>
<keyword evidence="5" id="KW-1185">Reference proteome</keyword>
<dbReference type="STRING" id="478801.Ksed_07780"/>
<dbReference type="Pfam" id="PF05239">
    <property type="entry name" value="PRC"/>
    <property type="match status" value="1"/>
</dbReference>
<feature type="region of interest" description="Disordered" evidence="1">
    <location>
        <begin position="249"/>
        <end position="283"/>
    </location>
</feature>
<dbReference type="Proteomes" id="UP000006666">
    <property type="component" value="Chromosome"/>
</dbReference>
<dbReference type="eggNOG" id="COG3861">
    <property type="taxonomic scope" value="Bacteria"/>
</dbReference>
<dbReference type="KEGG" id="kse:Ksed_07780"/>
<dbReference type="PANTHER" id="PTHR38463:SF1">
    <property type="entry name" value="STRESS RESPONSE PROTEIN YSNF"/>
    <property type="match status" value="1"/>
</dbReference>
<evidence type="ECO:0000259" key="3">
    <source>
        <dbReference type="Pfam" id="PF09557"/>
    </source>
</evidence>
<evidence type="ECO:0000313" key="4">
    <source>
        <dbReference type="EMBL" id="ACV05834.1"/>
    </source>
</evidence>
<dbReference type="Gene3D" id="3.90.50.10">
    <property type="entry name" value="Photosynthetic Reaction Center, subunit H, domain 2"/>
    <property type="match status" value="1"/>
</dbReference>
<dbReference type="HOGENOM" id="CLU_050193_1_0_11"/>
<organism evidence="4 5">
    <name type="scientific">Kytococcus sedentarius (strain ATCC 14392 / DSM 20547 / JCM 11482 / CCUG 33030 / NBRC 15357 / NCTC 11040 / CCM 314 / 541)</name>
    <name type="common">Micrococcus sedentarius</name>
    <dbReference type="NCBI Taxonomy" id="478801"/>
    <lineage>
        <taxon>Bacteria</taxon>
        <taxon>Bacillati</taxon>
        <taxon>Actinomycetota</taxon>
        <taxon>Actinomycetes</taxon>
        <taxon>Micrococcales</taxon>
        <taxon>Kytococcaceae</taxon>
        <taxon>Kytococcus</taxon>
    </lineage>
</organism>
<name>C7NF10_KYTSD</name>
<dbReference type="Pfam" id="PF09557">
    <property type="entry name" value="DUF2382"/>
    <property type="match status" value="1"/>
</dbReference>
<evidence type="ECO:0000256" key="1">
    <source>
        <dbReference type="SAM" id="MobiDB-lite"/>
    </source>
</evidence>
<evidence type="ECO:0000259" key="2">
    <source>
        <dbReference type="Pfam" id="PF05239"/>
    </source>
</evidence>
<reference evidence="4 5" key="1">
    <citation type="journal article" date="2009" name="Stand. Genomic Sci.">
        <title>Complete genome sequence of Kytococcus sedentarius type strain (541).</title>
        <authorList>
            <person name="Sims D."/>
            <person name="Brettin T."/>
            <person name="Detter J.C."/>
            <person name="Han C."/>
            <person name="Lapidus A."/>
            <person name="Copeland A."/>
            <person name="Glavina Del Rio T."/>
            <person name="Nolan M."/>
            <person name="Chen F."/>
            <person name="Lucas S."/>
            <person name="Tice H."/>
            <person name="Cheng J.F."/>
            <person name="Bruce D."/>
            <person name="Goodwin L."/>
            <person name="Pitluck S."/>
            <person name="Ovchinnikova G."/>
            <person name="Pati A."/>
            <person name="Ivanova N."/>
            <person name="Mavrommatis K."/>
            <person name="Chen A."/>
            <person name="Palaniappan K."/>
            <person name="D'haeseleer P."/>
            <person name="Chain P."/>
            <person name="Bristow J."/>
            <person name="Eisen J.A."/>
            <person name="Markowitz V."/>
            <person name="Hugenholtz P."/>
            <person name="Schneider S."/>
            <person name="Goker M."/>
            <person name="Pukall R."/>
            <person name="Kyrpides N.C."/>
            <person name="Klenk H.P."/>
        </authorList>
    </citation>
    <scope>NUCLEOTIDE SEQUENCE [LARGE SCALE GENOMIC DNA]</scope>
    <source>
        <strain evidence="5">ATCC 14392 / DSM 20547 / JCM 11482 / CCUG 33030 / NBRC 15357 / NCTC 11040 / CCM 314 / 541</strain>
    </source>
</reference>
<dbReference type="GO" id="GO:0019684">
    <property type="term" value="P:photosynthesis, light reaction"/>
    <property type="evidence" value="ECO:0007669"/>
    <property type="project" value="InterPro"/>
</dbReference>
<sequence>MISKDQLRTLRDGDLYSVDGDKVGSIEEIYLDDRTNEPEWATVNTGLFGTSQSFVPLSGATVTEDGLTVQYSKDQIKDAPRVDAGEHLGVEQEQELYRYYGVDGQGEGVATDRTDVAAGTAAAGTAGAAGHVGDRDERAVADRDIADRDRGVADRDADATMVRHEEHLNVGTERQETGRARLRKYVDEEEQTVSVPVETESAHVVRRPVDGEVVSDGKAFQEQEVEMDLESERPVVSKETVAVEEVGLEKETHTENVQVSDSVRSERIEVEGDEDLRDGDRRA</sequence>
<dbReference type="InterPro" id="IPR052967">
    <property type="entry name" value="Stress_Response_Assoc"/>
</dbReference>
<dbReference type="SUPFAM" id="SSF50346">
    <property type="entry name" value="PRC-barrel domain"/>
    <property type="match status" value="1"/>
</dbReference>
<protein>
    <submittedName>
        <fullName evidence="4">Uncharacterized conserved protein</fullName>
    </submittedName>
</protein>
<dbReference type="AlphaFoldDB" id="C7NF10"/>
<dbReference type="PANTHER" id="PTHR38463">
    <property type="entry name" value="STRESS RESPONSE PROTEIN YSNF"/>
    <property type="match status" value="1"/>
</dbReference>
<dbReference type="InterPro" id="IPR027275">
    <property type="entry name" value="PRC-brl_dom"/>
</dbReference>
<dbReference type="GO" id="GO:0030077">
    <property type="term" value="C:plasma membrane light-harvesting complex"/>
    <property type="evidence" value="ECO:0007669"/>
    <property type="project" value="InterPro"/>
</dbReference>
<gene>
    <name evidence="4" type="ordered locus">Ksed_07780</name>
</gene>
<dbReference type="InterPro" id="IPR019060">
    <property type="entry name" value="DUF2382"/>
</dbReference>